<feature type="transmembrane region" description="Helical" evidence="14">
    <location>
        <begin position="87"/>
        <end position="106"/>
    </location>
</feature>
<dbReference type="GO" id="GO:0006782">
    <property type="term" value="P:protoporphyrinogen IX biosynthetic process"/>
    <property type="evidence" value="ECO:0007669"/>
    <property type="project" value="UniProtKB-UniRule"/>
</dbReference>
<evidence type="ECO:0000256" key="9">
    <source>
        <dbReference type="ARBA" id="ARBA00022989"/>
    </source>
</evidence>
<comment type="caution">
    <text evidence="15">The sequence shown here is derived from an EMBL/GenBank/DDBJ whole genome shotgun (WGS) entry which is preliminary data.</text>
</comment>
<evidence type="ECO:0000256" key="3">
    <source>
        <dbReference type="ARBA" id="ARBA00006501"/>
    </source>
</evidence>
<evidence type="ECO:0000256" key="12">
    <source>
        <dbReference type="ARBA" id="ARBA00023136"/>
    </source>
</evidence>
<dbReference type="GO" id="GO:0046872">
    <property type="term" value="F:metal ion binding"/>
    <property type="evidence" value="ECO:0007669"/>
    <property type="project" value="UniProtKB-KW"/>
</dbReference>
<organism evidence="15 16">
    <name type="scientific">Notoacmeibacter marinus</name>
    <dbReference type="NCBI Taxonomy" id="1876515"/>
    <lineage>
        <taxon>Bacteria</taxon>
        <taxon>Pseudomonadati</taxon>
        <taxon>Pseudomonadota</taxon>
        <taxon>Alphaproteobacteria</taxon>
        <taxon>Hyphomicrobiales</taxon>
        <taxon>Notoacmeibacteraceae</taxon>
        <taxon>Notoacmeibacter</taxon>
    </lineage>
</organism>
<evidence type="ECO:0000256" key="13">
    <source>
        <dbReference type="ARBA" id="ARBA00048390"/>
    </source>
</evidence>
<evidence type="ECO:0000256" key="7">
    <source>
        <dbReference type="ARBA" id="ARBA00022692"/>
    </source>
</evidence>
<protein>
    <recommendedName>
        <fullName evidence="4 14">Protoporphyrinogen IX oxidase</fullName>
        <shortName evidence="14">PPO</shortName>
        <ecNumber evidence="14">1.3.99.-</ecNumber>
    </recommendedName>
</protein>
<evidence type="ECO:0000256" key="8">
    <source>
        <dbReference type="ARBA" id="ARBA00022723"/>
    </source>
</evidence>
<keyword evidence="9 14" id="KW-1133">Transmembrane helix</keyword>
<comment type="subcellular location">
    <subcellularLocation>
        <location evidence="1 14">Cell membrane</location>
        <topology evidence="1 14">Multi-pass membrane protein</topology>
    </subcellularLocation>
</comment>
<evidence type="ECO:0000256" key="11">
    <source>
        <dbReference type="ARBA" id="ARBA00023004"/>
    </source>
</evidence>
<dbReference type="NCBIfam" id="TIGR00701">
    <property type="entry name" value="protoporphyrinogen oxidase HemJ"/>
    <property type="match status" value="1"/>
</dbReference>
<comment type="function">
    <text evidence="14">Catalyzes the oxidation of protoporphyrinogen IX to protoporphyrin IX.</text>
</comment>
<comment type="subunit">
    <text evidence="14">Homodimer.</text>
</comment>
<comment type="catalytic activity">
    <reaction evidence="13 14">
        <text>protoporphyrinogen IX + 3 A = protoporphyrin IX + 3 AH2</text>
        <dbReference type="Rhea" id="RHEA:62000"/>
        <dbReference type="ChEBI" id="CHEBI:13193"/>
        <dbReference type="ChEBI" id="CHEBI:17499"/>
        <dbReference type="ChEBI" id="CHEBI:57306"/>
        <dbReference type="ChEBI" id="CHEBI:57307"/>
    </reaction>
</comment>
<dbReference type="EC" id="1.3.99.-" evidence="14"/>
<keyword evidence="16" id="KW-1185">Reference proteome</keyword>
<evidence type="ECO:0000256" key="4">
    <source>
        <dbReference type="ARBA" id="ARBA00017504"/>
    </source>
</evidence>
<keyword evidence="12 14" id="KW-0472">Membrane</keyword>
<comment type="similarity">
    <text evidence="3 14">Belongs to the HemJ family.</text>
</comment>
<comment type="cofactor">
    <cofactor evidence="14">
        <name>heme b</name>
        <dbReference type="ChEBI" id="CHEBI:60344"/>
    </cofactor>
    <text evidence="14">Binds 1 heme b (iron(II)-protoporphyrin IX) group per subunit.</text>
</comment>
<dbReference type="Pfam" id="PF03653">
    <property type="entry name" value="UPF0093"/>
    <property type="match status" value="1"/>
</dbReference>
<sequence>MQPAERSLREKPAFRALVAIVATGALLAALLVFAADGFYLWAKALHVMAIISWMAAMFYLPRLFVYHTQVEPGSAQSELFKIMERRLLRAIMNPAMIVAWVLGLYLAIESGAFTEGWFHIKFLAVFLLSGVHGYLSAATRRFAEDRNEKPERHWRIVNEAPTLLMIVIVIMVIVKPF</sequence>
<dbReference type="AlphaFoldDB" id="A0A231V278"/>
<gene>
    <name evidence="15" type="ORF">B7H23_04875</name>
</gene>
<dbReference type="PANTHER" id="PTHR40255:SF1">
    <property type="entry name" value="PROTOPORPHYRINOGEN IX OXIDASE"/>
    <property type="match status" value="1"/>
</dbReference>
<dbReference type="HAMAP" id="MF_02239">
    <property type="entry name" value="HemJ"/>
    <property type="match status" value="1"/>
</dbReference>
<dbReference type="UniPathway" id="UPA00251">
    <property type="reaction ID" value="UER00324"/>
</dbReference>
<dbReference type="InterPro" id="IPR005265">
    <property type="entry name" value="HemJ-like"/>
</dbReference>
<accession>A0A231V278</accession>
<keyword evidence="5 14" id="KW-1003">Cell membrane</keyword>
<reference evidence="16" key="1">
    <citation type="journal article" date="2017" name="Int. J. Syst. Evol. Microbiol.">
        <title>Notoacmeibacter marinus gen. nov., sp. nov., isolated from the gut of a limpet and proposal of Notoacmeibacteraceae fam. nov. in the order Rhizobiales of the class Alphaproteobacteria.</title>
        <authorList>
            <person name="Huang Z."/>
            <person name="Guo F."/>
            <person name="Lai Q."/>
        </authorList>
    </citation>
    <scope>NUCLEOTIDE SEQUENCE [LARGE SCALE GENOMIC DNA]</scope>
    <source>
        <strain evidence="16">XMTR2A4</strain>
    </source>
</reference>
<feature type="transmembrane region" description="Helical" evidence="14">
    <location>
        <begin position="12"/>
        <end position="34"/>
    </location>
</feature>
<proteinExistence type="inferred from homology"/>
<dbReference type="EMBL" id="NBYO01000001">
    <property type="protein sequence ID" value="OXT02250.1"/>
    <property type="molecule type" value="Genomic_DNA"/>
</dbReference>
<keyword evidence="10 14" id="KW-0560">Oxidoreductase</keyword>
<evidence type="ECO:0000313" key="15">
    <source>
        <dbReference type="EMBL" id="OXT02250.1"/>
    </source>
</evidence>
<feature type="transmembrane region" description="Helical" evidence="14">
    <location>
        <begin position="118"/>
        <end position="135"/>
    </location>
</feature>
<keyword evidence="8 14" id="KW-0479">Metal-binding</keyword>
<evidence type="ECO:0000256" key="5">
    <source>
        <dbReference type="ARBA" id="ARBA00022475"/>
    </source>
</evidence>
<evidence type="ECO:0000256" key="10">
    <source>
        <dbReference type="ARBA" id="ARBA00023002"/>
    </source>
</evidence>
<dbReference type="Proteomes" id="UP000215405">
    <property type="component" value="Unassembled WGS sequence"/>
</dbReference>
<evidence type="ECO:0000256" key="6">
    <source>
        <dbReference type="ARBA" id="ARBA00022617"/>
    </source>
</evidence>
<feature type="transmembrane region" description="Helical" evidence="14">
    <location>
        <begin position="156"/>
        <end position="174"/>
    </location>
</feature>
<dbReference type="GO" id="GO:0005886">
    <property type="term" value="C:plasma membrane"/>
    <property type="evidence" value="ECO:0007669"/>
    <property type="project" value="UniProtKB-SubCell"/>
</dbReference>
<comment type="pathway">
    <text evidence="2 14">Porphyrin-containing compound metabolism; protoporphyrin-IX biosynthesis; protoporphyrin-IX from protoporphyrinogen-IX: step 1/1.</text>
</comment>
<evidence type="ECO:0000256" key="14">
    <source>
        <dbReference type="HAMAP-Rule" id="MF_02239"/>
    </source>
</evidence>
<feature type="binding site" description="axial binding residue" evidence="14">
    <location>
        <position position="46"/>
    </location>
    <ligand>
        <name>heme</name>
        <dbReference type="ChEBI" id="CHEBI:30413"/>
    </ligand>
    <ligandPart>
        <name>Fe</name>
        <dbReference type="ChEBI" id="CHEBI:18248"/>
    </ligandPart>
</feature>
<evidence type="ECO:0000313" key="16">
    <source>
        <dbReference type="Proteomes" id="UP000215405"/>
    </source>
</evidence>
<dbReference type="GO" id="GO:0070818">
    <property type="term" value="F:protoporphyrinogen oxidase activity"/>
    <property type="evidence" value="ECO:0007669"/>
    <property type="project" value="UniProtKB-UniRule"/>
</dbReference>
<evidence type="ECO:0000256" key="1">
    <source>
        <dbReference type="ARBA" id="ARBA00004651"/>
    </source>
</evidence>
<keyword evidence="7 14" id="KW-0812">Transmembrane</keyword>
<feature type="transmembrane region" description="Helical" evidence="14">
    <location>
        <begin position="40"/>
        <end position="60"/>
    </location>
</feature>
<feature type="binding site" description="axial binding residue" evidence="14">
    <location>
        <position position="121"/>
    </location>
    <ligand>
        <name>heme</name>
        <dbReference type="ChEBI" id="CHEBI:30413"/>
    </ligand>
    <ligandPart>
        <name>Fe</name>
        <dbReference type="ChEBI" id="CHEBI:18248"/>
    </ligandPart>
</feature>
<keyword evidence="6 14" id="KW-0349">Heme</keyword>
<evidence type="ECO:0000256" key="2">
    <source>
        <dbReference type="ARBA" id="ARBA00005073"/>
    </source>
</evidence>
<dbReference type="PANTHER" id="PTHR40255">
    <property type="entry name" value="UPF0093 MEMBRANE PROTEIN SLR1790"/>
    <property type="match status" value="1"/>
</dbReference>
<keyword evidence="11 14" id="KW-0408">Iron</keyword>
<name>A0A231V278_9HYPH</name>